<organism evidence="3">
    <name type="scientific">Guillardia theta</name>
    <name type="common">Cryptophyte</name>
    <name type="synonym">Cryptomonas phi</name>
    <dbReference type="NCBI Taxonomy" id="55529"/>
    <lineage>
        <taxon>Eukaryota</taxon>
        <taxon>Cryptophyceae</taxon>
        <taxon>Pyrenomonadales</taxon>
        <taxon>Geminigeraceae</taxon>
        <taxon>Guillardia</taxon>
    </lineage>
</organism>
<feature type="chain" id="PRO_5031428259" evidence="2">
    <location>
        <begin position="21"/>
        <end position="313"/>
    </location>
</feature>
<reference evidence="3" key="1">
    <citation type="submission" date="2021-01" db="EMBL/GenBank/DDBJ databases">
        <authorList>
            <person name="Corre E."/>
            <person name="Pelletier E."/>
            <person name="Niang G."/>
            <person name="Scheremetjew M."/>
            <person name="Finn R."/>
            <person name="Kale V."/>
            <person name="Holt S."/>
            <person name="Cochrane G."/>
            <person name="Meng A."/>
            <person name="Brown T."/>
            <person name="Cohen L."/>
        </authorList>
    </citation>
    <scope>NUCLEOTIDE SEQUENCE</scope>
    <source>
        <strain evidence="3">CCMP 2712</strain>
    </source>
</reference>
<feature type="transmembrane region" description="Helical" evidence="1">
    <location>
        <begin position="122"/>
        <end position="141"/>
    </location>
</feature>
<dbReference type="AlphaFoldDB" id="A0A7S4L8I5"/>
<feature type="transmembrane region" description="Helical" evidence="1">
    <location>
        <begin position="272"/>
        <end position="294"/>
    </location>
</feature>
<feature type="transmembrane region" description="Helical" evidence="1">
    <location>
        <begin position="221"/>
        <end position="243"/>
    </location>
</feature>
<evidence type="ECO:0000256" key="1">
    <source>
        <dbReference type="SAM" id="Phobius"/>
    </source>
</evidence>
<sequence length="313" mass="34894">MRWQALVVLSFLCGTQVSESRSLGPRHPFQRWLHSHLQDFGKRVSAGRAGGPGQDGLMYHRTSKLAKSDMLEAAGSMKQDVNASEGMIPIDVTSNVYMDQGEFERKSEEWMKNNQASVQSDMQWILFGCFLFAIGTGVLVYSEVRYVLMTREYDLCVQISKPIDESLSAQMSATQKVRTYLSIGAILGTVVSLWIILFPLCHLATGMLSSMGYAFQGCYELAFMVAFVVAAVWSLFVIGCCWICTRPWTAIFCLIVSFVGEASLETGQAPAVLMWILASLLSAYIFFTWARVILNEDPKPDPERSKLVSQAKV</sequence>
<keyword evidence="1" id="KW-0472">Membrane</keyword>
<evidence type="ECO:0000313" key="3">
    <source>
        <dbReference type="EMBL" id="CAE2318316.1"/>
    </source>
</evidence>
<dbReference type="EMBL" id="HBKN01032958">
    <property type="protein sequence ID" value="CAE2318316.1"/>
    <property type="molecule type" value="Transcribed_RNA"/>
</dbReference>
<keyword evidence="1" id="KW-0812">Transmembrane</keyword>
<protein>
    <submittedName>
        <fullName evidence="3">Uncharacterized protein</fullName>
    </submittedName>
</protein>
<gene>
    <name evidence="3" type="ORF">GTHE00462_LOCUS25631</name>
</gene>
<keyword evidence="1" id="KW-1133">Transmembrane helix</keyword>
<keyword evidence="2" id="KW-0732">Signal</keyword>
<feature type="signal peptide" evidence="2">
    <location>
        <begin position="1"/>
        <end position="20"/>
    </location>
</feature>
<feature type="transmembrane region" description="Helical" evidence="1">
    <location>
        <begin position="180"/>
        <end position="201"/>
    </location>
</feature>
<evidence type="ECO:0000256" key="2">
    <source>
        <dbReference type="SAM" id="SignalP"/>
    </source>
</evidence>
<proteinExistence type="predicted"/>
<accession>A0A7S4L8I5</accession>
<name>A0A7S4L8I5_GUITH</name>